<feature type="region of interest" description="Disordered" evidence="5">
    <location>
        <begin position="148"/>
        <end position="193"/>
    </location>
</feature>
<evidence type="ECO:0000256" key="6">
    <source>
        <dbReference type="SAM" id="Phobius"/>
    </source>
</evidence>
<feature type="compositionally biased region" description="Polar residues" evidence="5">
    <location>
        <begin position="359"/>
        <end position="373"/>
    </location>
</feature>
<proteinExistence type="predicted"/>
<dbReference type="GO" id="GO:0005794">
    <property type="term" value="C:Golgi apparatus"/>
    <property type="evidence" value="ECO:0007669"/>
    <property type="project" value="TreeGrafter"/>
</dbReference>
<name>J3KA05_COCIM</name>
<dbReference type="AlphaFoldDB" id="J3KA05"/>
<dbReference type="EMBL" id="GG704912">
    <property type="protein sequence ID" value="EAS31803.3"/>
    <property type="molecule type" value="Genomic_DNA"/>
</dbReference>
<dbReference type="InterPro" id="IPR004895">
    <property type="entry name" value="Prenylated_rab_accept_PRA1"/>
</dbReference>
<dbReference type="GeneID" id="24164758"/>
<accession>J3KA05</accession>
<comment type="subcellular location">
    <subcellularLocation>
        <location evidence="1">Membrane</location>
        <topology evidence="1">Multi-pass membrane protein</topology>
    </subcellularLocation>
</comment>
<evidence type="ECO:0000256" key="1">
    <source>
        <dbReference type="ARBA" id="ARBA00004141"/>
    </source>
</evidence>
<keyword evidence="4 6" id="KW-0472">Membrane</keyword>
<dbReference type="STRING" id="246410.J3KA05"/>
<evidence type="ECO:0000256" key="4">
    <source>
        <dbReference type="ARBA" id="ARBA00023136"/>
    </source>
</evidence>
<organism evidence="7 8">
    <name type="scientific">Coccidioides immitis (strain RS)</name>
    <name type="common">Valley fever fungus</name>
    <dbReference type="NCBI Taxonomy" id="246410"/>
    <lineage>
        <taxon>Eukaryota</taxon>
        <taxon>Fungi</taxon>
        <taxon>Dikarya</taxon>
        <taxon>Ascomycota</taxon>
        <taxon>Pezizomycotina</taxon>
        <taxon>Eurotiomycetes</taxon>
        <taxon>Eurotiomycetidae</taxon>
        <taxon>Onygenales</taxon>
        <taxon>Onygenaceae</taxon>
        <taxon>Coccidioides</taxon>
    </lineage>
</organism>
<keyword evidence="8" id="KW-1185">Reference proteome</keyword>
<dbReference type="OMA" id="PYDSPLW"/>
<dbReference type="PANTHER" id="PTHR19317:SF0">
    <property type="entry name" value="PRENYLATED RAB ACCEPTOR PROTEIN 1"/>
    <property type="match status" value="1"/>
</dbReference>
<feature type="region of interest" description="Disordered" evidence="5">
    <location>
        <begin position="481"/>
        <end position="539"/>
    </location>
</feature>
<feature type="region of interest" description="Disordered" evidence="5">
    <location>
        <begin position="330"/>
        <end position="422"/>
    </location>
</feature>
<feature type="transmembrane region" description="Helical" evidence="6">
    <location>
        <begin position="124"/>
        <end position="144"/>
    </location>
</feature>
<evidence type="ECO:0000256" key="5">
    <source>
        <dbReference type="SAM" id="MobiDB-lite"/>
    </source>
</evidence>
<dbReference type="KEGG" id="cim:CIMG_13131"/>
<keyword evidence="2 6" id="KW-0812">Transmembrane</keyword>
<dbReference type="PANTHER" id="PTHR19317">
    <property type="entry name" value="PRENYLATED RAB ACCEPTOR 1-RELATED"/>
    <property type="match status" value="1"/>
</dbReference>
<dbReference type="GO" id="GO:0016020">
    <property type="term" value="C:membrane"/>
    <property type="evidence" value="ECO:0007669"/>
    <property type="project" value="UniProtKB-SubCell"/>
</dbReference>
<protein>
    <submittedName>
        <fullName evidence="7">Prenylated Rab acceptor 1</fullName>
    </submittedName>
</protein>
<gene>
    <name evidence="7" type="ORF">CIMG_13131</name>
</gene>
<reference evidence="8" key="1">
    <citation type="journal article" date="2009" name="Genome Res.">
        <title>Comparative genomic analyses of the human fungal pathogens Coccidioides and their relatives.</title>
        <authorList>
            <person name="Sharpton T.J."/>
            <person name="Stajich J.E."/>
            <person name="Rounsley S.D."/>
            <person name="Gardner M.J."/>
            <person name="Wortman J.R."/>
            <person name="Jordar V.S."/>
            <person name="Maiti R."/>
            <person name="Kodira C.D."/>
            <person name="Neafsey D.E."/>
            <person name="Zeng Q."/>
            <person name="Hung C.-Y."/>
            <person name="McMahan C."/>
            <person name="Muszewska A."/>
            <person name="Grynberg M."/>
            <person name="Mandel M.A."/>
            <person name="Kellner E.M."/>
            <person name="Barker B.M."/>
            <person name="Galgiani J.N."/>
            <person name="Orbach M.J."/>
            <person name="Kirkland T.N."/>
            <person name="Cole G.T."/>
            <person name="Henn M.R."/>
            <person name="Birren B.W."/>
            <person name="Taylor J.W."/>
        </authorList>
    </citation>
    <scope>NUCLEOTIDE SEQUENCE [LARGE SCALE GENOMIC DNA]</scope>
    <source>
        <strain evidence="8">RS</strain>
    </source>
</reference>
<feature type="transmembrane region" description="Helical" evidence="6">
    <location>
        <begin position="72"/>
        <end position="104"/>
    </location>
</feature>
<dbReference type="InParanoid" id="J3KA05"/>
<feature type="compositionally biased region" description="Low complexity" evidence="5">
    <location>
        <begin position="495"/>
        <end position="506"/>
    </location>
</feature>
<feature type="compositionally biased region" description="Polar residues" evidence="5">
    <location>
        <begin position="330"/>
        <end position="342"/>
    </location>
</feature>
<reference evidence="8" key="2">
    <citation type="journal article" date="2010" name="Genome Res.">
        <title>Population genomic sequencing of Coccidioides fungi reveals recent hybridization and transposon control.</title>
        <authorList>
            <person name="Neafsey D.E."/>
            <person name="Barker B.M."/>
            <person name="Sharpton T.J."/>
            <person name="Stajich J.E."/>
            <person name="Park D.J."/>
            <person name="Whiston E."/>
            <person name="Hung C.-Y."/>
            <person name="McMahan C."/>
            <person name="White J."/>
            <person name="Sykes S."/>
            <person name="Heiman D."/>
            <person name="Young S."/>
            <person name="Zeng Q."/>
            <person name="Abouelleil A."/>
            <person name="Aftuck L."/>
            <person name="Bessette D."/>
            <person name="Brown A."/>
            <person name="FitzGerald M."/>
            <person name="Lui A."/>
            <person name="Macdonald J.P."/>
            <person name="Priest M."/>
            <person name="Orbach M.J."/>
            <person name="Galgiani J.N."/>
            <person name="Kirkland T.N."/>
            <person name="Cole G.T."/>
            <person name="Birren B.W."/>
            <person name="Henn M.R."/>
            <person name="Taylor J.W."/>
            <person name="Rounsley S.D."/>
        </authorList>
    </citation>
    <scope>GENOME REANNOTATION</scope>
    <source>
        <strain evidence="8">RS</strain>
    </source>
</reference>
<dbReference type="Proteomes" id="UP000001261">
    <property type="component" value="Unassembled WGS sequence"/>
</dbReference>
<dbReference type="VEuPathDB" id="FungiDB:CIMG_13131"/>
<sequence>MAPIQIPLDALTSRFNFGDRFSAVRAQSFSSRFANLKPISEFFDFKRVSKPANFSEMQSRLNYNLSYFSSNYIVVFIMLSIYSLLTNLLLLFVILLVIGGTYGIGKLEGRDLDVGVFRATTSQLYTGLLIVAVPLGLWASPIGGRPRTPYDMPQWGRPPGARMGRSKKGKKNRVDRLEGDGDDSGSEDGVPLQPSVALGRQQMNHLRLAVPVDMMNGLPMESDGESSDDEHDEYALNEAYQDSTLAYAMQLAMKDRDDRLVERALERIRYAQTFGKSKVKLSQRELEALERRRMQSEMVNGSRGSKSARVNGRNMLPPVVLPAQSNGRWSQEAAFSSATDTASGYHMPTLQAPQARPRTPTQTLRMHQPNTSPRIPGAYNFQDDPSGRPPSSGKTQPLPRPLPDDPDWVPRSRSSSNAIPMSTSTYVSYSPAQVMGFDPRYSMSTSPDYNMSTAPDSMYQPVYRPSSRQSYIDPAAYNHVVLPPAPRANPVRHPSSGSNASSSDNGVQVEAPKEPPEANGSKTNGVSKGKATRGRRTRK</sequence>
<dbReference type="Pfam" id="PF03208">
    <property type="entry name" value="PRA1"/>
    <property type="match status" value="1"/>
</dbReference>
<dbReference type="OrthoDB" id="63113at2759"/>
<evidence type="ECO:0000313" key="8">
    <source>
        <dbReference type="Proteomes" id="UP000001261"/>
    </source>
</evidence>
<feature type="compositionally biased region" description="Polar residues" evidence="5">
    <location>
        <begin position="412"/>
        <end position="422"/>
    </location>
</feature>
<dbReference type="RefSeq" id="XP_001243386.2">
    <property type="nucleotide sequence ID" value="XM_001243385.2"/>
</dbReference>
<keyword evidence="3 6" id="KW-1133">Transmembrane helix</keyword>
<evidence type="ECO:0000256" key="3">
    <source>
        <dbReference type="ARBA" id="ARBA00022989"/>
    </source>
</evidence>
<evidence type="ECO:0000256" key="2">
    <source>
        <dbReference type="ARBA" id="ARBA00022692"/>
    </source>
</evidence>
<feature type="compositionally biased region" description="Basic residues" evidence="5">
    <location>
        <begin position="530"/>
        <end position="539"/>
    </location>
</feature>
<evidence type="ECO:0000313" key="7">
    <source>
        <dbReference type="EMBL" id="EAS31803.3"/>
    </source>
</evidence>